<gene>
    <name evidence="13" type="ORF">SAMN05216218_103294</name>
</gene>
<comment type="similarity">
    <text evidence="2">Belongs to the TrkH potassium transport family.</text>
</comment>
<keyword evidence="3" id="KW-0813">Transport</keyword>
<feature type="transmembrane region" description="Helical" evidence="12">
    <location>
        <begin position="279"/>
        <end position="298"/>
    </location>
</feature>
<dbReference type="EMBL" id="FNBK01000003">
    <property type="protein sequence ID" value="SDF08160.1"/>
    <property type="molecule type" value="Genomic_DNA"/>
</dbReference>
<dbReference type="InterPro" id="IPR004772">
    <property type="entry name" value="TrkH"/>
</dbReference>
<feature type="transmembrane region" description="Helical" evidence="12">
    <location>
        <begin position="43"/>
        <end position="60"/>
    </location>
</feature>
<evidence type="ECO:0000256" key="8">
    <source>
        <dbReference type="ARBA" id="ARBA00022958"/>
    </source>
</evidence>
<dbReference type="AlphaFoldDB" id="A0A1G7I617"/>
<evidence type="ECO:0000256" key="1">
    <source>
        <dbReference type="ARBA" id="ARBA00004429"/>
    </source>
</evidence>
<evidence type="ECO:0000256" key="9">
    <source>
        <dbReference type="ARBA" id="ARBA00022989"/>
    </source>
</evidence>
<dbReference type="GO" id="GO:0015379">
    <property type="term" value="F:potassium:chloride symporter activity"/>
    <property type="evidence" value="ECO:0007669"/>
    <property type="project" value="InterPro"/>
</dbReference>
<keyword evidence="9 12" id="KW-1133">Transmembrane helix</keyword>
<evidence type="ECO:0000256" key="3">
    <source>
        <dbReference type="ARBA" id="ARBA00022448"/>
    </source>
</evidence>
<keyword evidence="11 12" id="KW-0472">Membrane</keyword>
<keyword evidence="4" id="KW-1003">Cell membrane</keyword>
<keyword evidence="7 12" id="KW-0812">Transmembrane</keyword>
<feature type="transmembrane region" description="Helical" evidence="12">
    <location>
        <begin position="435"/>
        <end position="458"/>
    </location>
</feature>
<keyword evidence="6" id="KW-0633">Potassium transport</keyword>
<keyword evidence="5" id="KW-0997">Cell inner membrane</keyword>
<evidence type="ECO:0000313" key="13">
    <source>
        <dbReference type="EMBL" id="SDF08160.1"/>
    </source>
</evidence>
<evidence type="ECO:0000256" key="4">
    <source>
        <dbReference type="ARBA" id="ARBA00022475"/>
    </source>
</evidence>
<evidence type="ECO:0000256" key="11">
    <source>
        <dbReference type="ARBA" id="ARBA00023136"/>
    </source>
</evidence>
<dbReference type="OrthoDB" id="111943at2157"/>
<sequence length="497" mass="53250">MSPVAVDWRTSATLVGTVLKALTVPLAGTAAVAAWYGEATMPFLVPLGLTLVAGLALERFDRRDLGLRESYLMVALTWLAIAFVGAIPFVLAGQGVLADPINAMFESMSGVTTTGATVIDSFDAHGKSIHLWRALLQWMGGLGILVLAVAVLSQISVGGAQLMETETQTQDLTKLTPRIEETARLLGMLYVGLTALMVLSWLALRVAGLAPNVTLYQAVAHAFTAVSTAGFSPEPASLGYFSPAVQWVTILFMFAGATNFVLMYFLLEGDPSRLRGSDEFRFYLGIVLGAAGLTAAFLAVDGQFQRVEPLVRHALFQVVSIVTTTGYATVDFDLWSAGAKHVLFLAMFTGGMAGSTTCSIKTLRWLVVVKSLRRDLFTEIHPEAIRPVRLSGQAVDEETIKDIYGYVLLSLVIFALLTVLVVIDATRVAGGVGEFEAMAAAASTFLNIGPAFGAAGPYGSYLHFPDTTKLAMIALMWVGRIEIIPVLVILTPAYWRS</sequence>
<feature type="transmembrane region" description="Helical" evidence="12">
    <location>
        <begin position="470"/>
        <end position="495"/>
    </location>
</feature>
<keyword evidence="8" id="KW-0630">Potassium</keyword>
<dbReference type="PANTHER" id="PTHR32024:SF2">
    <property type="entry name" value="TRK SYSTEM POTASSIUM UPTAKE PROTEIN TRKG-RELATED"/>
    <property type="match status" value="1"/>
</dbReference>
<accession>A0A1G7I617</accession>
<organism evidence="13 14">
    <name type="scientific">Halorientalis regularis</name>
    <dbReference type="NCBI Taxonomy" id="660518"/>
    <lineage>
        <taxon>Archaea</taxon>
        <taxon>Methanobacteriati</taxon>
        <taxon>Methanobacteriota</taxon>
        <taxon>Stenosarchaea group</taxon>
        <taxon>Halobacteria</taxon>
        <taxon>Halobacteriales</taxon>
        <taxon>Haloarculaceae</taxon>
        <taxon>Halorientalis</taxon>
    </lineage>
</organism>
<feature type="transmembrane region" description="Helical" evidence="12">
    <location>
        <begin position="403"/>
        <end position="423"/>
    </location>
</feature>
<dbReference type="RefSeq" id="WP_092689192.1">
    <property type="nucleotide sequence ID" value="NZ_FNBK01000003.1"/>
</dbReference>
<feature type="transmembrane region" description="Helical" evidence="12">
    <location>
        <begin position="342"/>
        <end position="367"/>
    </location>
</feature>
<name>A0A1G7I617_9EURY</name>
<evidence type="ECO:0000256" key="2">
    <source>
        <dbReference type="ARBA" id="ARBA00009137"/>
    </source>
</evidence>
<keyword evidence="14" id="KW-1185">Reference proteome</keyword>
<feature type="transmembrane region" description="Helical" evidence="12">
    <location>
        <begin position="72"/>
        <end position="91"/>
    </location>
</feature>
<dbReference type="GO" id="GO:0005886">
    <property type="term" value="C:plasma membrane"/>
    <property type="evidence" value="ECO:0007669"/>
    <property type="project" value="UniProtKB-SubCell"/>
</dbReference>
<evidence type="ECO:0000313" key="14">
    <source>
        <dbReference type="Proteomes" id="UP000199076"/>
    </source>
</evidence>
<dbReference type="PIRSF" id="PIRSF006247">
    <property type="entry name" value="TrkH"/>
    <property type="match status" value="1"/>
</dbReference>
<keyword evidence="10" id="KW-0406">Ion transport</keyword>
<proteinExistence type="inferred from homology"/>
<evidence type="ECO:0000256" key="5">
    <source>
        <dbReference type="ARBA" id="ARBA00022519"/>
    </source>
</evidence>
<comment type="subcellular location">
    <subcellularLocation>
        <location evidence="1">Cell inner membrane</location>
        <topology evidence="1">Multi-pass membrane protein</topology>
    </subcellularLocation>
</comment>
<feature type="transmembrane region" description="Helical" evidence="12">
    <location>
        <begin position="138"/>
        <end position="162"/>
    </location>
</feature>
<dbReference type="PANTHER" id="PTHR32024">
    <property type="entry name" value="TRK SYSTEM POTASSIUM UPTAKE PROTEIN TRKG-RELATED"/>
    <property type="match status" value="1"/>
</dbReference>
<evidence type="ECO:0000256" key="7">
    <source>
        <dbReference type="ARBA" id="ARBA00022692"/>
    </source>
</evidence>
<feature type="transmembrane region" description="Helical" evidence="12">
    <location>
        <begin position="244"/>
        <end position="267"/>
    </location>
</feature>
<evidence type="ECO:0000256" key="6">
    <source>
        <dbReference type="ARBA" id="ARBA00022538"/>
    </source>
</evidence>
<evidence type="ECO:0000256" key="12">
    <source>
        <dbReference type="SAM" id="Phobius"/>
    </source>
</evidence>
<evidence type="ECO:0000256" key="10">
    <source>
        <dbReference type="ARBA" id="ARBA00023065"/>
    </source>
</evidence>
<feature type="transmembrane region" description="Helical" evidence="12">
    <location>
        <begin position="183"/>
        <end position="204"/>
    </location>
</feature>
<dbReference type="InterPro" id="IPR003445">
    <property type="entry name" value="Cat_transpt"/>
</dbReference>
<reference evidence="14" key="1">
    <citation type="submission" date="2016-10" db="EMBL/GenBank/DDBJ databases">
        <authorList>
            <person name="Varghese N."/>
            <person name="Submissions S."/>
        </authorList>
    </citation>
    <scope>NUCLEOTIDE SEQUENCE [LARGE SCALE GENOMIC DNA]</scope>
    <source>
        <strain evidence="14">IBRC-M 10760</strain>
    </source>
</reference>
<feature type="transmembrane region" description="Helical" evidence="12">
    <location>
        <begin position="12"/>
        <end position="37"/>
    </location>
</feature>
<dbReference type="STRING" id="660518.SAMN05216218_103294"/>
<dbReference type="Pfam" id="PF02386">
    <property type="entry name" value="TrkH"/>
    <property type="match status" value="2"/>
</dbReference>
<protein>
    <submittedName>
        <fullName evidence="13">Trk system potassium uptake protein TrkH</fullName>
    </submittedName>
</protein>
<dbReference type="Proteomes" id="UP000199076">
    <property type="component" value="Unassembled WGS sequence"/>
</dbReference>